<evidence type="ECO:0000313" key="10">
    <source>
        <dbReference type="EMBL" id="PFH59013.1"/>
    </source>
</evidence>
<dbReference type="InterPro" id="IPR056783">
    <property type="entry name" value="PSF1_C"/>
</dbReference>
<dbReference type="Proteomes" id="UP000037136">
    <property type="component" value="Unassembled WGS sequence"/>
</dbReference>
<dbReference type="FunFam" id="1.20.58.1030:FF:000003">
    <property type="entry name" value="DNA replication complex GINS protein PSF1"/>
    <property type="match status" value="1"/>
</dbReference>
<keyword evidence="6 7" id="KW-0539">Nucleus</keyword>
<dbReference type="GO" id="GO:0000811">
    <property type="term" value="C:GINS complex"/>
    <property type="evidence" value="ECO:0007669"/>
    <property type="project" value="UniProtKB-UniRule"/>
</dbReference>
<dbReference type="GO" id="GO:1902983">
    <property type="term" value="P:DNA strand elongation involved in mitotic DNA replication"/>
    <property type="evidence" value="ECO:0007669"/>
    <property type="project" value="TreeGrafter"/>
</dbReference>
<dbReference type="Pfam" id="PF05916">
    <property type="entry name" value="Sld5"/>
    <property type="match status" value="1"/>
</dbReference>
<evidence type="ECO:0000256" key="5">
    <source>
        <dbReference type="ARBA" id="ARBA00022705"/>
    </source>
</evidence>
<comment type="similarity">
    <text evidence="3 7">Belongs to the GINS1/PSF1 family.</text>
</comment>
<reference evidence="10 11" key="2">
    <citation type="journal article" date="2017" name="Sci. Rep.">
        <title>Ant-infecting Ophiocordyceps genomes reveal a high diversity of potential behavioral manipulation genes and a possible major role for enterotoxins.</title>
        <authorList>
            <person name="de Bekker C."/>
            <person name="Ohm R.A."/>
            <person name="Evans H.C."/>
            <person name="Brachmann A."/>
            <person name="Hughes D.P."/>
        </authorList>
    </citation>
    <scope>NUCLEOTIDE SEQUENCE [LARGE SCALE GENOMIC DNA]</scope>
    <source>
        <strain evidence="10 11">SC16a</strain>
    </source>
</reference>
<comment type="subunit">
    <text evidence="7">Component of the GINS complex.</text>
</comment>
<sequence>MYGDSGMKLIQHAKRTQSLAHLPPYQTEVVRAVTREVRDLDKDVTDILEPFQGSFDPTADQGVACTLLVNHLSMRRNKRCLLAYHRTRTDKLEELAWSGADIVDLSGQQVRESEGATSSLSPQEEDYVRQYSDLLAAYKGQWTDIDLTGSLEPPRDLFIDVRVLKDAGEIQTEYGAITLTKNSQFYVRQGDVERLIAQGYLQKLGRAWEGEGSPYEKRSAGAAADVVTRDPSTHCCGLAAWRRWPMAVGRASIGST</sequence>
<dbReference type="CDD" id="cd11710">
    <property type="entry name" value="GINS_A_psf1"/>
    <property type="match status" value="1"/>
</dbReference>
<evidence type="ECO:0000256" key="3">
    <source>
        <dbReference type="ARBA" id="ARBA00006677"/>
    </source>
</evidence>
<evidence type="ECO:0000256" key="7">
    <source>
        <dbReference type="RuleBase" id="RU368085"/>
    </source>
</evidence>
<evidence type="ECO:0000313" key="11">
    <source>
        <dbReference type="Proteomes" id="UP000037136"/>
    </source>
</evidence>
<dbReference type="InterPro" id="IPR021151">
    <property type="entry name" value="GINS_A"/>
</dbReference>
<dbReference type="Pfam" id="PF24997">
    <property type="entry name" value="PSF1_C"/>
    <property type="match status" value="1"/>
</dbReference>
<name>A0A2A9PDN7_OPHUN</name>
<comment type="subcellular location">
    <subcellularLocation>
        <location evidence="2 7">Nucleus</location>
    </subcellularLocation>
</comment>
<comment type="caution">
    <text evidence="10">The sequence shown here is derived from an EMBL/GenBank/DDBJ whole genome shotgun (WGS) entry which is preliminary data.</text>
</comment>
<dbReference type="OrthoDB" id="10252587at2759"/>
<accession>A0A2A9PDN7</accession>
<dbReference type="Gene3D" id="1.20.58.1030">
    <property type="match status" value="1"/>
</dbReference>
<evidence type="ECO:0000256" key="4">
    <source>
        <dbReference type="ARBA" id="ARBA00015143"/>
    </source>
</evidence>
<dbReference type="AlphaFoldDB" id="A0A2A9PDN7"/>
<reference evidence="10 11" key="1">
    <citation type="journal article" date="2015" name="BMC Genomics">
        <title>Gene expression during zombie ant biting behavior reflects the complexity underlying fungal parasitic behavioral manipulation.</title>
        <authorList>
            <person name="de Bekker C."/>
            <person name="Ohm R.A."/>
            <person name="Loreto R.G."/>
            <person name="Sebastian A."/>
            <person name="Albert I."/>
            <person name="Merrow M."/>
            <person name="Brachmann A."/>
            <person name="Hughes D.P."/>
        </authorList>
    </citation>
    <scope>NUCLEOTIDE SEQUENCE [LARGE SCALE GENOMIC DNA]</scope>
    <source>
        <strain evidence="10 11">SC16a</strain>
    </source>
</reference>
<proteinExistence type="inferred from homology"/>
<keyword evidence="5 7" id="KW-0235">DNA replication</keyword>
<dbReference type="PANTHER" id="PTHR12914:SF2">
    <property type="entry name" value="DNA REPLICATION COMPLEX GINS PROTEIN PSF1"/>
    <property type="match status" value="1"/>
</dbReference>
<evidence type="ECO:0000256" key="2">
    <source>
        <dbReference type="ARBA" id="ARBA00004123"/>
    </source>
</evidence>
<dbReference type="STRING" id="268505.A0A2A9PDN7"/>
<dbReference type="EMBL" id="LAZP02000234">
    <property type="protein sequence ID" value="PFH59013.1"/>
    <property type="molecule type" value="Genomic_DNA"/>
</dbReference>
<evidence type="ECO:0000259" key="9">
    <source>
        <dbReference type="Pfam" id="PF24997"/>
    </source>
</evidence>
<feature type="domain" description="GINS subunit" evidence="8">
    <location>
        <begin position="47"/>
        <end position="142"/>
    </location>
</feature>
<dbReference type="SUPFAM" id="SSF158573">
    <property type="entry name" value="GINS helical bundle-like"/>
    <property type="match status" value="1"/>
</dbReference>
<dbReference type="InterPro" id="IPR036224">
    <property type="entry name" value="GINS_bundle-like_dom_sf"/>
</dbReference>
<evidence type="ECO:0000256" key="1">
    <source>
        <dbReference type="ARBA" id="ARBA00002340"/>
    </source>
</evidence>
<comment type="function">
    <text evidence="1">The GINS complex plays an essential role in the initiation of DNA replication.</text>
</comment>
<keyword evidence="11" id="KW-1185">Reference proteome</keyword>
<organism evidence="10 11">
    <name type="scientific">Ophiocordyceps unilateralis</name>
    <name type="common">Zombie-ant fungus</name>
    <name type="synonym">Torrubia unilateralis</name>
    <dbReference type="NCBI Taxonomy" id="268505"/>
    <lineage>
        <taxon>Eukaryota</taxon>
        <taxon>Fungi</taxon>
        <taxon>Dikarya</taxon>
        <taxon>Ascomycota</taxon>
        <taxon>Pezizomycotina</taxon>
        <taxon>Sordariomycetes</taxon>
        <taxon>Hypocreomycetidae</taxon>
        <taxon>Hypocreales</taxon>
        <taxon>Ophiocordycipitaceae</taxon>
        <taxon>Ophiocordyceps</taxon>
    </lineage>
</organism>
<protein>
    <recommendedName>
        <fullName evidence="4 7">DNA replication complex GINS protein PSF1</fullName>
    </recommendedName>
</protein>
<feature type="domain" description="DNA replication complex GINS protein PSF1 C-terminal" evidence="9">
    <location>
        <begin position="156"/>
        <end position="204"/>
    </location>
</feature>
<evidence type="ECO:0000259" key="8">
    <source>
        <dbReference type="Pfam" id="PF05916"/>
    </source>
</evidence>
<gene>
    <name evidence="10" type="ORF">XA68_12918</name>
</gene>
<evidence type="ECO:0000256" key="6">
    <source>
        <dbReference type="ARBA" id="ARBA00023242"/>
    </source>
</evidence>
<dbReference type="InterPro" id="IPR005339">
    <property type="entry name" value="GINS_Psf1"/>
</dbReference>
<dbReference type="PANTHER" id="PTHR12914">
    <property type="entry name" value="PARTNER OF SLD5"/>
    <property type="match status" value="1"/>
</dbReference>
<comment type="function">
    <text evidence="7">Required for correct functioning of the GINS complex, a complex that plays an essential role in the initiation of DNA replication, and progression of DNA replication forks. GINS complex seems to bind preferentially to single-stranded DNA.</text>
</comment>
<dbReference type="CDD" id="cd21696">
    <property type="entry name" value="GINS_B_Psf1"/>
    <property type="match status" value="1"/>
</dbReference>